<keyword evidence="5" id="KW-1185">Reference proteome</keyword>
<gene>
    <name evidence="3" type="ORF">CH360_02535</name>
    <name evidence="4" type="ORF">CH373_02535</name>
</gene>
<proteinExistence type="predicted"/>
<dbReference type="InterPro" id="IPR025883">
    <property type="entry name" value="Cadherin-like_domain"/>
</dbReference>
<evidence type="ECO:0000313" key="5">
    <source>
        <dbReference type="Proteomes" id="UP000231962"/>
    </source>
</evidence>
<feature type="domain" description="Lcl C-terminal" evidence="1">
    <location>
        <begin position="358"/>
        <end position="482"/>
    </location>
</feature>
<feature type="domain" description="Lcl C-terminal" evidence="1">
    <location>
        <begin position="221"/>
        <end position="340"/>
    </location>
</feature>
<evidence type="ECO:0000313" key="3">
    <source>
        <dbReference type="EMBL" id="PJZ71394.1"/>
    </source>
</evidence>
<dbReference type="OrthoDB" id="345437at2"/>
<feature type="domain" description="Cadherin-like beta-sandwich-like" evidence="2">
    <location>
        <begin position="78"/>
        <end position="161"/>
    </location>
</feature>
<dbReference type="PANTHER" id="PTHR35812">
    <property type="entry name" value="LIPOPROTEIN"/>
    <property type="match status" value="1"/>
</dbReference>
<evidence type="ECO:0000259" key="2">
    <source>
        <dbReference type="Pfam" id="PF12733"/>
    </source>
</evidence>
<name>A0A2M9ZS57_9LEPT</name>
<dbReference type="PANTHER" id="PTHR35812:SF1">
    <property type="entry name" value="LIPOPROTEIN"/>
    <property type="match status" value="1"/>
</dbReference>
<dbReference type="EMBL" id="NPDZ01000001">
    <property type="protein sequence ID" value="PJZ74928.1"/>
    <property type="molecule type" value="Genomic_DNA"/>
</dbReference>
<organism evidence="4 6">
    <name type="scientific">Leptospira perolatii</name>
    <dbReference type="NCBI Taxonomy" id="2023191"/>
    <lineage>
        <taxon>Bacteria</taxon>
        <taxon>Pseudomonadati</taxon>
        <taxon>Spirochaetota</taxon>
        <taxon>Spirochaetia</taxon>
        <taxon>Leptospirales</taxon>
        <taxon>Leptospiraceae</taxon>
        <taxon>Leptospira</taxon>
    </lineage>
</organism>
<evidence type="ECO:0000313" key="4">
    <source>
        <dbReference type="EMBL" id="PJZ74928.1"/>
    </source>
</evidence>
<sequence>MSKRKYGRQTSILLLILLLAMHSFCKPFTYNPGDPSTKEFAETKLLECMLGGCKHVDPGTSPLPPVPSNVQLSALDVSSLSLNPAFSPAVPSYSVALPEGSTDITLTGTAPQGSVSVTVNGTPQGSGFPPSPVPVSLGPTTVQIQVVNGSDTGTYEVKVMRFGAKVLTTEQSTCYNASGATISCSDPTFPGQDAAVSATTHKARIWPGLQQPVANQFTMPESVSGLVWLRCRLDNAGNGLSTSSCPAGGPSGMNKTNSFNACDNLVYAGFSDWRLPSAAEFLSIANLNDPSFSFTTELPNFENNLWTSQTLGSNSVKLQSASFKFNAVPGSANNSAHCVRGAYSYSQPPMYETTSADTVIDYRTGLEWDRCPQGLSTSSCSVGTANPMNWGAALLACQGKGTGWRVPTRNELISILDMGKVFSGASGPFIDDVTFPNTGAVLYSTSTSDPSDAAKNIGIDFGTVAVAPSQIKTTALRVRCVRSLFP</sequence>
<accession>A0A2M9ZS57</accession>
<evidence type="ECO:0000259" key="1">
    <source>
        <dbReference type="Pfam" id="PF07603"/>
    </source>
</evidence>
<dbReference type="Proteomes" id="UP000231990">
    <property type="component" value="Unassembled WGS sequence"/>
</dbReference>
<reference evidence="5 6" key="1">
    <citation type="submission" date="2017-07" db="EMBL/GenBank/DDBJ databases">
        <title>Leptospira spp. isolated from tropical soils.</title>
        <authorList>
            <person name="Thibeaux R."/>
            <person name="Iraola G."/>
            <person name="Ferres I."/>
            <person name="Bierque E."/>
            <person name="Girault D."/>
            <person name="Soupe-Gilbert M.-E."/>
            <person name="Picardeau M."/>
            <person name="Goarant C."/>
        </authorList>
    </citation>
    <scope>NUCLEOTIDE SEQUENCE [LARGE SCALE GENOMIC DNA]</scope>
    <source>
        <strain evidence="4 6">FH1-B-B1</strain>
        <strain evidence="3 5">FH1-B-C1</strain>
    </source>
</reference>
<protein>
    <submittedName>
        <fullName evidence="4">Uncharacterized protein</fullName>
    </submittedName>
</protein>
<dbReference type="Pfam" id="PF12733">
    <property type="entry name" value="Cadherin-like"/>
    <property type="match status" value="1"/>
</dbReference>
<evidence type="ECO:0000313" key="6">
    <source>
        <dbReference type="Proteomes" id="UP000231990"/>
    </source>
</evidence>
<dbReference type="Pfam" id="PF07603">
    <property type="entry name" value="Lcl_C"/>
    <property type="match status" value="2"/>
</dbReference>
<dbReference type="InterPro" id="IPR011460">
    <property type="entry name" value="Lcl_C"/>
</dbReference>
<dbReference type="Proteomes" id="UP000231962">
    <property type="component" value="Unassembled WGS sequence"/>
</dbReference>
<dbReference type="AlphaFoldDB" id="A0A2M9ZS57"/>
<dbReference type="EMBL" id="NPDY01000001">
    <property type="protein sequence ID" value="PJZ71394.1"/>
    <property type="molecule type" value="Genomic_DNA"/>
</dbReference>
<comment type="caution">
    <text evidence="4">The sequence shown here is derived from an EMBL/GenBank/DDBJ whole genome shotgun (WGS) entry which is preliminary data.</text>
</comment>
<dbReference type="RefSeq" id="WP_100712362.1">
    <property type="nucleotide sequence ID" value="NZ_NPDY01000001.1"/>
</dbReference>